<accession>X1JZL7</accession>
<organism evidence="1">
    <name type="scientific">marine sediment metagenome</name>
    <dbReference type="NCBI Taxonomy" id="412755"/>
    <lineage>
        <taxon>unclassified sequences</taxon>
        <taxon>metagenomes</taxon>
        <taxon>ecological metagenomes</taxon>
    </lineage>
</organism>
<reference evidence="1" key="1">
    <citation type="journal article" date="2014" name="Front. Microbiol.">
        <title>High frequency of phylogenetically diverse reductive dehalogenase-homologous genes in deep subseafloor sedimentary metagenomes.</title>
        <authorList>
            <person name="Kawai M."/>
            <person name="Futagami T."/>
            <person name="Toyoda A."/>
            <person name="Takaki Y."/>
            <person name="Nishi S."/>
            <person name="Hori S."/>
            <person name="Arai W."/>
            <person name="Tsubouchi T."/>
            <person name="Morono Y."/>
            <person name="Uchiyama I."/>
            <person name="Ito T."/>
            <person name="Fujiyama A."/>
            <person name="Inagaki F."/>
            <person name="Takami H."/>
        </authorList>
    </citation>
    <scope>NUCLEOTIDE SEQUENCE</scope>
    <source>
        <strain evidence="1">Expedition CK06-06</strain>
    </source>
</reference>
<protein>
    <submittedName>
        <fullName evidence="1">Uncharacterized protein</fullName>
    </submittedName>
</protein>
<proteinExistence type="predicted"/>
<gene>
    <name evidence="1" type="ORF">S03H2_47975</name>
</gene>
<comment type="caution">
    <text evidence="1">The sequence shown here is derived from an EMBL/GenBank/DDBJ whole genome shotgun (WGS) entry which is preliminary data.</text>
</comment>
<dbReference type="EMBL" id="BARU01030208">
    <property type="protein sequence ID" value="GAH75298.1"/>
    <property type="molecule type" value="Genomic_DNA"/>
</dbReference>
<sequence>MARYIIRTERNKTELLIMVGKTEPIGVIGHDFILRNEKLPLHAQVKTPQGIAGYVETFYPAESSIRVYDKRRQEVAYLGKSDTLRIDGVYVSLTKLSKKETISREEREKGKKLTERLERLGLSHSYWLDDLEFKGKVYCFTRKNDISTLVSVNTGIEPGVEELLRLLPLAISRRVFEQEFIRRFITF</sequence>
<evidence type="ECO:0000313" key="1">
    <source>
        <dbReference type="EMBL" id="GAH75298.1"/>
    </source>
</evidence>
<dbReference type="AlphaFoldDB" id="X1JZL7"/>
<name>X1JZL7_9ZZZZ</name>